<keyword evidence="3" id="KW-1185">Reference proteome</keyword>
<sequence length="121" mass="12398">MLQSSLQGCLRVGDLDDRGDMDGANHCCYYSSGANGVLQVVEAGGHGSGVVIEDDGACDHLVGGCSRGCELVAMAVLNVVVVVIAMAVATVMVGLGIFWLVIWCGMVEMVANVGCGHKLIG</sequence>
<feature type="transmembrane region" description="Helical" evidence="1">
    <location>
        <begin position="76"/>
        <end position="102"/>
    </location>
</feature>
<protein>
    <recommendedName>
        <fullName evidence="4">Transmembrane protein</fullName>
    </recommendedName>
</protein>
<evidence type="ECO:0000256" key="1">
    <source>
        <dbReference type="SAM" id="Phobius"/>
    </source>
</evidence>
<comment type="caution">
    <text evidence="2">The sequence shown here is derived from an EMBL/GenBank/DDBJ whole genome shotgun (WGS) entry which is preliminary data.</text>
</comment>
<dbReference type="AlphaFoldDB" id="A0A8S0R9W2"/>
<name>A0A8S0R9W2_OLEEU</name>
<evidence type="ECO:0008006" key="4">
    <source>
        <dbReference type="Google" id="ProtNLM"/>
    </source>
</evidence>
<dbReference type="Proteomes" id="UP000594638">
    <property type="component" value="Unassembled WGS sequence"/>
</dbReference>
<gene>
    <name evidence="2" type="ORF">OLEA9_A119037</name>
</gene>
<dbReference type="EMBL" id="CACTIH010002249">
    <property type="protein sequence ID" value="CAA2975302.1"/>
    <property type="molecule type" value="Genomic_DNA"/>
</dbReference>
<evidence type="ECO:0000313" key="2">
    <source>
        <dbReference type="EMBL" id="CAA2975302.1"/>
    </source>
</evidence>
<keyword evidence="1" id="KW-0812">Transmembrane</keyword>
<proteinExistence type="predicted"/>
<keyword evidence="1" id="KW-0472">Membrane</keyword>
<evidence type="ECO:0000313" key="3">
    <source>
        <dbReference type="Proteomes" id="UP000594638"/>
    </source>
</evidence>
<organism evidence="2 3">
    <name type="scientific">Olea europaea subsp. europaea</name>
    <dbReference type="NCBI Taxonomy" id="158383"/>
    <lineage>
        <taxon>Eukaryota</taxon>
        <taxon>Viridiplantae</taxon>
        <taxon>Streptophyta</taxon>
        <taxon>Embryophyta</taxon>
        <taxon>Tracheophyta</taxon>
        <taxon>Spermatophyta</taxon>
        <taxon>Magnoliopsida</taxon>
        <taxon>eudicotyledons</taxon>
        <taxon>Gunneridae</taxon>
        <taxon>Pentapetalae</taxon>
        <taxon>asterids</taxon>
        <taxon>lamiids</taxon>
        <taxon>Lamiales</taxon>
        <taxon>Oleaceae</taxon>
        <taxon>Oleeae</taxon>
        <taxon>Olea</taxon>
    </lineage>
</organism>
<reference evidence="2 3" key="1">
    <citation type="submission" date="2019-12" db="EMBL/GenBank/DDBJ databases">
        <authorList>
            <person name="Alioto T."/>
            <person name="Alioto T."/>
            <person name="Gomez Garrido J."/>
        </authorList>
    </citation>
    <scope>NUCLEOTIDE SEQUENCE [LARGE SCALE GENOMIC DNA]</scope>
</reference>
<dbReference type="Gramene" id="OE9A119037T1">
    <property type="protein sequence ID" value="OE9A119037C1"/>
    <property type="gene ID" value="OE9A119037"/>
</dbReference>
<keyword evidence="1" id="KW-1133">Transmembrane helix</keyword>
<accession>A0A8S0R9W2</accession>